<comment type="similarity">
    <text evidence="1">Belongs to the TrbG/VirB9 family.</text>
</comment>
<dbReference type="AlphaFoldDB" id="A0A6P2RVS5"/>
<proteinExistence type="inferred from homology"/>
<sequence>MKIRTLRIAALIAMFACEAAHALTVPESSPQDKHLQVVPFTSDVIAVQGKVGMMTRIRFGEGETVMDYGMGDKSAWTVKYSGNQIAFVPKAVDGDTNLLVVTNRHEYWFSVAMSADSFELAQQPDESSKKKRASAKKAHLPTTWQLNIDYPLAERQAVAASDPKVKAVKAKARFESAFERAKREGRLDADYGYIGPDELLPTAAYNNGELTFILFPSTIALPQVYEKGVDGVESRVASHMEGDMLVVHTVARKLIIRRGRLAGCLIDGQFNPSGANTNTYTISPDVQRVLNPAGEEAKAGEEAR</sequence>
<feature type="chain" id="PRO_5026880711" evidence="3">
    <location>
        <begin position="23"/>
        <end position="304"/>
    </location>
</feature>
<keyword evidence="2 3" id="KW-0732">Signal</keyword>
<accession>A0A6P2RVS5</accession>
<evidence type="ECO:0000313" key="4">
    <source>
        <dbReference type="EMBL" id="VWC40586.1"/>
    </source>
</evidence>
<dbReference type="InterPro" id="IPR038161">
    <property type="entry name" value="VirB9/CagX/TrbG_C_sf"/>
</dbReference>
<evidence type="ECO:0000313" key="5">
    <source>
        <dbReference type="Proteomes" id="UP000494218"/>
    </source>
</evidence>
<dbReference type="RefSeq" id="WP_175035000.1">
    <property type="nucleotide sequence ID" value="NZ_CABVPW010000048.1"/>
</dbReference>
<organism evidence="4 5">
    <name type="scientific">Burkholderia lata (strain ATCC 17760 / DSM 23089 / LMG 22485 / NCIMB 9086 / R18194 / 383)</name>
    <dbReference type="NCBI Taxonomy" id="482957"/>
    <lineage>
        <taxon>Bacteria</taxon>
        <taxon>Pseudomonadati</taxon>
        <taxon>Pseudomonadota</taxon>
        <taxon>Betaproteobacteria</taxon>
        <taxon>Burkholderiales</taxon>
        <taxon>Burkholderiaceae</taxon>
        <taxon>Burkholderia</taxon>
        <taxon>Burkholderia cepacia complex</taxon>
    </lineage>
</organism>
<gene>
    <name evidence="4" type="ORF">BLA23254_06937</name>
</gene>
<dbReference type="InterPro" id="IPR010258">
    <property type="entry name" value="Conjugal_tfr_TrbG/VirB9/CagX"/>
</dbReference>
<feature type="signal peptide" evidence="3">
    <location>
        <begin position="1"/>
        <end position="22"/>
    </location>
</feature>
<evidence type="ECO:0000256" key="1">
    <source>
        <dbReference type="ARBA" id="ARBA00006135"/>
    </source>
</evidence>
<dbReference type="InterPro" id="IPR033645">
    <property type="entry name" value="VirB9/CagX/TrbG_C"/>
</dbReference>
<evidence type="ECO:0000256" key="2">
    <source>
        <dbReference type="ARBA" id="ARBA00022729"/>
    </source>
</evidence>
<reference evidence="4 5" key="1">
    <citation type="submission" date="2019-09" db="EMBL/GenBank/DDBJ databases">
        <authorList>
            <person name="Depoorter E."/>
        </authorList>
    </citation>
    <scope>NUCLEOTIDE SEQUENCE [LARGE SCALE GENOMIC DNA]</scope>
    <source>
        <strain evidence="4">LMG 23254</strain>
    </source>
</reference>
<dbReference type="Proteomes" id="UP000494218">
    <property type="component" value="Unassembled WGS sequence"/>
</dbReference>
<name>A0A6P2RVS5_BURL3</name>
<protein>
    <submittedName>
        <fullName evidence="4">Conjugal transfer protein TrbG/VirB9/CagX</fullName>
    </submittedName>
</protein>
<dbReference type="Gene3D" id="2.60.40.2500">
    <property type="match status" value="1"/>
</dbReference>
<evidence type="ECO:0000256" key="3">
    <source>
        <dbReference type="SAM" id="SignalP"/>
    </source>
</evidence>
<dbReference type="Pfam" id="PF03524">
    <property type="entry name" value="CagX"/>
    <property type="match status" value="1"/>
</dbReference>
<dbReference type="CDD" id="cd06911">
    <property type="entry name" value="VirB9_CagX_TrbG"/>
    <property type="match status" value="1"/>
</dbReference>
<dbReference type="EMBL" id="CABVPW010000048">
    <property type="protein sequence ID" value="VWC40586.1"/>
    <property type="molecule type" value="Genomic_DNA"/>
</dbReference>